<dbReference type="Proteomes" id="UP000318288">
    <property type="component" value="Unassembled WGS sequence"/>
</dbReference>
<feature type="transmembrane region" description="Helical" evidence="2">
    <location>
        <begin position="69"/>
        <end position="92"/>
    </location>
</feature>
<feature type="compositionally biased region" description="Basic and acidic residues" evidence="1">
    <location>
        <begin position="198"/>
        <end position="221"/>
    </location>
</feature>
<dbReference type="OrthoDB" id="272134at2"/>
<reference evidence="3 4" key="1">
    <citation type="submission" date="2019-02" db="EMBL/GenBank/DDBJ databases">
        <title>Deep-cultivation of Planctomycetes and their phenomic and genomic characterization uncovers novel biology.</title>
        <authorList>
            <person name="Wiegand S."/>
            <person name="Jogler M."/>
            <person name="Boedeker C."/>
            <person name="Pinto D."/>
            <person name="Vollmers J."/>
            <person name="Rivas-Marin E."/>
            <person name="Kohn T."/>
            <person name="Peeters S.H."/>
            <person name="Heuer A."/>
            <person name="Rast P."/>
            <person name="Oberbeckmann S."/>
            <person name="Bunk B."/>
            <person name="Jeske O."/>
            <person name="Meyerdierks A."/>
            <person name="Storesund J.E."/>
            <person name="Kallscheuer N."/>
            <person name="Luecker S."/>
            <person name="Lage O.M."/>
            <person name="Pohl T."/>
            <person name="Merkel B.J."/>
            <person name="Hornburger P."/>
            <person name="Mueller R.-W."/>
            <person name="Bruemmer F."/>
            <person name="Labrenz M."/>
            <person name="Spormann A.M."/>
            <person name="Op Den Camp H."/>
            <person name="Overmann J."/>
            <person name="Amann R."/>
            <person name="Jetten M.S.M."/>
            <person name="Mascher T."/>
            <person name="Medema M.H."/>
            <person name="Devos D.P."/>
            <person name="Kaster A.-K."/>
            <person name="Ovreas L."/>
            <person name="Rohde M."/>
            <person name="Galperin M.Y."/>
            <person name="Jogler C."/>
        </authorList>
    </citation>
    <scope>NUCLEOTIDE SEQUENCE [LARGE SCALE GENOMIC DNA]</scope>
    <source>
        <strain evidence="3 4">Poly51</strain>
    </source>
</reference>
<keyword evidence="2" id="KW-1133">Transmembrane helix</keyword>
<dbReference type="AlphaFoldDB" id="A0A5C6ED03"/>
<dbReference type="RefSeq" id="WP_146462152.1">
    <property type="nucleotide sequence ID" value="NZ_SJPW01000008.1"/>
</dbReference>
<organism evidence="3 4">
    <name type="scientific">Rubripirellula tenax</name>
    <dbReference type="NCBI Taxonomy" id="2528015"/>
    <lineage>
        <taxon>Bacteria</taxon>
        <taxon>Pseudomonadati</taxon>
        <taxon>Planctomycetota</taxon>
        <taxon>Planctomycetia</taxon>
        <taxon>Pirellulales</taxon>
        <taxon>Pirellulaceae</taxon>
        <taxon>Rubripirellula</taxon>
    </lineage>
</organism>
<evidence type="ECO:0000256" key="2">
    <source>
        <dbReference type="SAM" id="Phobius"/>
    </source>
</evidence>
<accession>A0A5C6ED03</accession>
<comment type="caution">
    <text evidence="3">The sequence shown here is derived from an EMBL/GenBank/DDBJ whole genome shotgun (WGS) entry which is preliminary data.</text>
</comment>
<feature type="region of interest" description="Disordered" evidence="1">
    <location>
        <begin position="198"/>
        <end position="227"/>
    </location>
</feature>
<name>A0A5C6ED03_9BACT</name>
<keyword evidence="2" id="KW-0472">Membrane</keyword>
<gene>
    <name evidence="3" type="ORF">Poly51_57400</name>
</gene>
<evidence type="ECO:0000256" key="1">
    <source>
        <dbReference type="SAM" id="MobiDB-lite"/>
    </source>
</evidence>
<dbReference type="EMBL" id="SJPW01000008">
    <property type="protein sequence ID" value="TWU46344.1"/>
    <property type="molecule type" value="Genomic_DNA"/>
</dbReference>
<sequence>MSIRRIQCPGCDATLNVAATMTNVKCPTCATVWNVGNPSAAQISVTAKQMRQAAEPEPVKDKASTQNMAIVAGLVGGAMVLLAFIGLTVMMLGQSPPPSAASTEPEETIKPRQPQPYRVVKLPEEQRMRIYADYRTVARTTVETPLILPQGTRARKSLEVMLEKTYDRELVAFAALHDIEVDDVQEIIKEGDAKVWDDRPRSNAVRDGKRVYSKEMSEGWEKNPNVK</sequence>
<feature type="region of interest" description="Disordered" evidence="1">
    <location>
        <begin position="95"/>
        <end position="115"/>
    </location>
</feature>
<proteinExistence type="predicted"/>
<protein>
    <submittedName>
        <fullName evidence="3">Uncharacterized protein</fullName>
    </submittedName>
</protein>
<evidence type="ECO:0000313" key="4">
    <source>
        <dbReference type="Proteomes" id="UP000318288"/>
    </source>
</evidence>
<keyword evidence="4" id="KW-1185">Reference proteome</keyword>
<keyword evidence="2" id="KW-0812">Transmembrane</keyword>
<evidence type="ECO:0000313" key="3">
    <source>
        <dbReference type="EMBL" id="TWU46344.1"/>
    </source>
</evidence>